<dbReference type="EMBL" id="CAFBIY010000239">
    <property type="protein sequence ID" value="CAB4853339.1"/>
    <property type="molecule type" value="Genomic_DNA"/>
</dbReference>
<keyword evidence="1" id="KW-0805">Transcription regulation</keyword>
<evidence type="ECO:0000313" key="9">
    <source>
        <dbReference type="EMBL" id="CAB4961732.1"/>
    </source>
</evidence>
<sequence length="207" mass="22604">MLVDSSRRLTKGERTRQRLLSIAIDEFGARGYKDTSVSTLSRSADLTPAAAYAYFADKHAFWEAAVEADLDALYREVGQKVRNSKRPLMDAVFGVLDGMSSHPLAHRLLSDGSNADLQLFIGHRTFVRLRALIVLGLCQRRDAGMLPPGADPELLARGVETVLTSFVLATVRAGLEHDGDRTDALVSLLQAACGGPPLPTERFDRNL</sequence>
<dbReference type="InterPro" id="IPR001647">
    <property type="entry name" value="HTH_TetR"/>
</dbReference>
<dbReference type="EMBL" id="CAFAAV010000285">
    <property type="protein sequence ID" value="CAB4835079.1"/>
    <property type="molecule type" value="Genomic_DNA"/>
</dbReference>
<dbReference type="Pfam" id="PF00440">
    <property type="entry name" value="TetR_N"/>
    <property type="match status" value="1"/>
</dbReference>
<dbReference type="EMBL" id="CAFBOL010000184">
    <property type="protein sequence ID" value="CAB5022281.1"/>
    <property type="molecule type" value="Genomic_DNA"/>
</dbReference>
<reference evidence="5" key="1">
    <citation type="submission" date="2020-05" db="EMBL/GenBank/DDBJ databases">
        <authorList>
            <person name="Chiriac C."/>
            <person name="Salcher M."/>
            <person name="Ghai R."/>
            <person name="Kavagutti S V."/>
        </authorList>
    </citation>
    <scope>NUCLEOTIDE SEQUENCE</scope>
</reference>
<proteinExistence type="predicted"/>
<dbReference type="GO" id="GO:0003700">
    <property type="term" value="F:DNA-binding transcription factor activity"/>
    <property type="evidence" value="ECO:0007669"/>
    <property type="project" value="TreeGrafter"/>
</dbReference>
<evidence type="ECO:0000256" key="1">
    <source>
        <dbReference type="ARBA" id="ARBA00023015"/>
    </source>
</evidence>
<evidence type="ECO:0000313" key="7">
    <source>
        <dbReference type="EMBL" id="CAB4835079.1"/>
    </source>
</evidence>
<evidence type="ECO:0000313" key="8">
    <source>
        <dbReference type="EMBL" id="CAB4853339.1"/>
    </source>
</evidence>
<evidence type="ECO:0000256" key="3">
    <source>
        <dbReference type="ARBA" id="ARBA00023163"/>
    </source>
</evidence>
<evidence type="ECO:0000313" key="10">
    <source>
        <dbReference type="EMBL" id="CAB5022281.1"/>
    </source>
</evidence>
<gene>
    <name evidence="6" type="ORF">UFOPK2656_03221</name>
    <name evidence="7" type="ORF">UFOPK3099_02661</name>
    <name evidence="8" type="ORF">UFOPK3267_02867</name>
    <name evidence="9" type="ORF">UFOPK3651_03559</name>
    <name evidence="10" type="ORF">UFOPK3931_03436</name>
    <name evidence="5" type="ORF">UFOPK4189_03577</name>
</gene>
<organism evidence="5">
    <name type="scientific">freshwater metagenome</name>
    <dbReference type="NCBI Taxonomy" id="449393"/>
    <lineage>
        <taxon>unclassified sequences</taxon>
        <taxon>metagenomes</taxon>
        <taxon>ecological metagenomes</taxon>
    </lineage>
</organism>
<evidence type="ECO:0000256" key="2">
    <source>
        <dbReference type="ARBA" id="ARBA00023125"/>
    </source>
</evidence>
<dbReference type="PANTHER" id="PTHR30055:SF234">
    <property type="entry name" value="HTH-TYPE TRANSCRIPTIONAL REGULATOR BETI"/>
    <property type="match status" value="1"/>
</dbReference>
<dbReference type="PROSITE" id="PS50977">
    <property type="entry name" value="HTH_TETR_2"/>
    <property type="match status" value="1"/>
</dbReference>
<accession>A0A6J6AC94</accession>
<evidence type="ECO:0000313" key="6">
    <source>
        <dbReference type="EMBL" id="CAB4745798.1"/>
    </source>
</evidence>
<evidence type="ECO:0000259" key="4">
    <source>
        <dbReference type="PROSITE" id="PS50977"/>
    </source>
</evidence>
<dbReference type="EMBL" id="CAESGF010000054">
    <property type="protein sequence ID" value="CAB4365834.1"/>
    <property type="molecule type" value="Genomic_DNA"/>
</dbReference>
<dbReference type="GO" id="GO:0000976">
    <property type="term" value="F:transcription cis-regulatory region binding"/>
    <property type="evidence" value="ECO:0007669"/>
    <property type="project" value="TreeGrafter"/>
</dbReference>
<dbReference type="AlphaFoldDB" id="A0A6J6AC94"/>
<dbReference type="SUPFAM" id="SSF46689">
    <property type="entry name" value="Homeodomain-like"/>
    <property type="match status" value="1"/>
</dbReference>
<feature type="domain" description="HTH tetR-type" evidence="4">
    <location>
        <begin position="13"/>
        <end position="73"/>
    </location>
</feature>
<dbReference type="PANTHER" id="PTHR30055">
    <property type="entry name" value="HTH-TYPE TRANSCRIPTIONAL REGULATOR RUTR"/>
    <property type="match status" value="1"/>
</dbReference>
<dbReference type="Gene3D" id="1.10.357.10">
    <property type="entry name" value="Tetracycline Repressor, domain 2"/>
    <property type="match status" value="1"/>
</dbReference>
<dbReference type="InterPro" id="IPR009057">
    <property type="entry name" value="Homeodomain-like_sf"/>
</dbReference>
<keyword evidence="2" id="KW-0238">DNA-binding</keyword>
<dbReference type="InterPro" id="IPR050109">
    <property type="entry name" value="HTH-type_TetR-like_transc_reg"/>
</dbReference>
<evidence type="ECO:0000313" key="5">
    <source>
        <dbReference type="EMBL" id="CAB4365834.1"/>
    </source>
</evidence>
<keyword evidence="3" id="KW-0804">Transcription</keyword>
<protein>
    <submittedName>
        <fullName evidence="5">Unannotated protein</fullName>
    </submittedName>
</protein>
<name>A0A6J6AC94_9ZZZZ</name>
<dbReference type="EMBL" id="CAEZYF010000032">
    <property type="protein sequence ID" value="CAB4745798.1"/>
    <property type="molecule type" value="Genomic_DNA"/>
</dbReference>
<dbReference type="EMBL" id="CAFBMT010000058">
    <property type="protein sequence ID" value="CAB4961732.1"/>
    <property type="molecule type" value="Genomic_DNA"/>
</dbReference>